<feature type="domain" description="RING-type" evidence="14">
    <location>
        <begin position="8"/>
        <end position="48"/>
    </location>
</feature>
<dbReference type="AlphaFoldDB" id="A0AAV7XNT5"/>
<keyword evidence="5" id="KW-0963">Cytoplasm</keyword>
<comment type="caution">
    <text evidence="15">The sequence shown here is derived from an EMBL/GenBank/DDBJ whole genome shotgun (WGS) entry which is preliminary data.</text>
</comment>
<keyword evidence="10" id="KW-0862">Zinc</keyword>
<dbReference type="InterPro" id="IPR044288">
    <property type="entry name" value="ZNF598/HEL2"/>
</dbReference>
<dbReference type="Gene3D" id="3.30.40.10">
    <property type="entry name" value="Zinc/RING finger domain, C3HC4 (zinc finger)"/>
    <property type="match status" value="1"/>
</dbReference>
<dbReference type="GO" id="GO:0043022">
    <property type="term" value="F:ribosome binding"/>
    <property type="evidence" value="ECO:0007669"/>
    <property type="project" value="TreeGrafter"/>
</dbReference>
<dbReference type="EC" id="2.3.2.27" evidence="4"/>
<keyword evidence="16" id="KW-1185">Reference proteome</keyword>
<dbReference type="PROSITE" id="PS50089">
    <property type="entry name" value="ZF_RING_2"/>
    <property type="match status" value="1"/>
</dbReference>
<dbReference type="InterPro" id="IPR057634">
    <property type="entry name" value="PAH_ZNF598/HEL2"/>
</dbReference>
<evidence type="ECO:0000256" key="2">
    <source>
        <dbReference type="ARBA" id="ARBA00004496"/>
    </source>
</evidence>
<dbReference type="InterPro" id="IPR013083">
    <property type="entry name" value="Znf_RING/FYVE/PHD"/>
</dbReference>
<comment type="pathway">
    <text evidence="3">Protein modification; protein ubiquitination.</text>
</comment>
<feature type="region of interest" description="Disordered" evidence="13">
    <location>
        <begin position="712"/>
        <end position="755"/>
    </location>
</feature>
<dbReference type="GO" id="GO:0008270">
    <property type="term" value="F:zinc ion binding"/>
    <property type="evidence" value="ECO:0007669"/>
    <property type="project" value="UniProtKB-KW"/>
</dbReference>
<keyword evidence="7" id="KW-0808">Transferase</keyword>
<dbReference type="InterPro" id="IPR056437">
    <property type="entry name" value="Znf-C2H2_ZNF598/HEL2"/>
</dbReference>
<dbReference type="PANTHER" id="PTHR22938">
    <property type="entry name" value="ZINC FINGER PROTEIN 598"/>
    <property type="match status" value="1"/>
</dbReference>
<feature type="compositionally biased region" description="Basic and acidic residues" evidence="13">
    <location>
        <begin position="596"/>
        <end position="608"/>
    </location>
</feature>
<evidence type="ECO:0000256" key="11">
    <source>
        <dbReference type="ARBA" id="ARBA00035113"/>
    </source>
</evidence>
<dbReference type="InterPro" id="IPR001841">
    <property type="entry name" value="Znf_RING"/>
</dbReference>
<dbReference type="InterPro" id="IPR041888">
    <property type="entry name" value="RING-HC_ZNF598/HEL2"/>
</dbReference>
<dbReference type="GO" id="GO:0072344">
    <property type="term" value="P:rescue of stalled ribosome"/>
    <property type="evidence" value="ECO:0007669"/>
    <property type="project" value="InterPro"/>
</dbReference>
<dbReference type="SMART" id="SM00355">
    <property type="entry name" value="ZnF_C2H2"/>
    <property type="match status" value="5"/>
</dbReference>
<dbReference type="CDD" id="cd16615">
    <property type="entry name" value="RING-HC_ZNF598"/>
    <property type="match status" value="1"/>
</dbReference>
<protein>
    <recommendedName>
        <fullName evidence="4">RING-type E3 ubiquitin transferase</fullName>
        <ecNumber evidence="4">2.3.2.27</ecNumber>
    </recommendedName>
</protein>
<evidence type="ECO:0000256" key="1">
    <source>
        <dbReference type="ARBA" id="ARBA00000900"/>
    </source>
</evidence>
<evidence type="ECO:0000256" key="4">
    <source>
        <dbReference type="ARBA" id="ARBA00012483"/>
    </source>
</evidence>
<evidence type="ECO:0000313" key="15">
    <source>
        <dbReference type="EMBL" id="KAJ1526638.1"/>
    </source>
</evidence>
<dbReference type="PANTHER" id="PTHR22938:SF0">
    <property type="entry name" value="E3 UBIQUITIN-PROTEIN LIGASE ZNF598"/>
    <property type="match status" value="1"/>
</dbReference>
<dbReference type="EMBL" id="JAPTSV010000006">
    <property type="protein sequence ID" value="KAJ1526638.1"/>
    <property type="molecule type" value="Genomic_DNA"/>
</dbReference>
<feature type="region of interest" description="Disordered" evidence="13">
    <location>
        <begin position="323"/>
        <end position="367"/>
    </location>
</feature>
<evidence type="ECO:0000313" key="16">
    <source>
        <dbReference type="Proteomes" id="UP001075354"/>
    </source>
</evidence>
<comment type="similarity">
    <text evidence="11">Belongs to the ZNF598/HEL2 family.</text>
</comment>
<dbReference type="Pfam" id="PF23230">
    <property type="entry name" value="zf-C2H2_13"/>
    <property type="match status" value="1"/>
</dbReference>
<keyword evidence="9 12" id="KW-0863">Zinc-finger</keyword>
<evidence type="ECO:0000259" key="14">
    <source>
        <dbReference type="PROSITE" id="PS50089"/>
    </source>
</evidence>
<accession>A0AAV7XNT5</accession>
<dbReference type="GO" id="GO:0061630">
    <property type="term" value="F:ubiquitin protein ligase activity"/>
    <property type="evidence" value="ECO:0007669"/>
    <property type="project" value="UniProtKB-EC"/>
</dbReference>
<evidence type="ECO:0000256" key="9">
    <source>
        <dbReference type="ARBA" id="ARBA00022771"/>
    </source>
</evidence>
<evidence type="ECO:0000256" key="12">
    <source>
        <dbReference type="PROSITE-ProRule" id="PRU00175"/>
    </source>
</evidence>
<name>A0AAV7XNT5_9NEOP</name>
<feature type="region of interest" description="Disordered" evidence="13">
    <location>
        <begin position="433"/>
        <end position="452"/>
    </location>
</feature>
<feature type="region of interest" description="Disordered" evidence="13">
    <location>
        <begin position="524"/>
        <end position="678"/>
    </location>
</feature>
<dbReference type="Pfam" id="PF23202">
    <property type="entry name" value="PAH_ZNF598"/>
    <property type="match status" value="1"/>
</dbReference>
<feature type="region of interest" description="Disordered" evidence="13">
    <location>
        <begin position="396"/>
        <end position="426"/>
    </location>
</feature>
<feature type="compositionally biased region" description="Polar residues" evidence="13">
    <location>
        <begin position="547"/>
        <end position="561"/>
    </location>
</feature>
<feature type="region of interest" description="Disordered" evidence="13">
    <location>
        <begin position="464"/>
        <end position="484"/>
    </location>
</feature>
<dbReference type="GO" id="GO:0016567">
    <property type="term" value="P:protein ubiquitination"/>
    <property type="evidence" value="ECO:0007669"/>
    <property type="project" value="TreeGrafter"/>
</dbReference>
<dbReference type="Pfam" id="PF23208">
    <property type="entry name" value="zf_C2H2_ZNF598"/>
    <property type="match status" value="1"/>
</dbReference>
<reference evidence="15" key="1">
    <citation type="submission" date="2022-12" db="EMBL/GenBank/DDBJ databases">
        <title>Chromosome-level genome assembly of the bean flower thrips Megalurothrips usitatus.</title>
        <authorList>
            <person name="Ma L."/>
            <person name="Liu Q."/>
            <person name="Li H."/>
            <person name="Cai W."/>
        </authorList>
    </citation>
    <scope>NUCLEOTIDE SEQUENCE</scope>
    <source>
        <strain evidence="15">Cailab_2022a</strain>
    </source>
</reference>
<evidence type="ECO:0000256" key="6">
    <source>
        <dbReference type="ARBA" id="ARBA00022553"/>
    </source>
</evidence>
<evidence type="ECO:0000256" key="3">
    <source>
        <dbReference type="ARBA" id="ARBA00004906"/>
    </source>
</evidence>
<feature type="compositionally biased region" description="Polar residues" evidence="13">
    <location>
        <begin position="433"/>
        <end position="447"/>
    </location>
</feature>
<dbReference type="InterPro" id="IPR059042">
    <property type="entry name" value="Znf_C2H2_ZNF598"/>
</dbReference>
<evidence type="ECO:0000256" key="8">
    <source>
        <dbReference type="ARBA" id="ARBA00022723"/>
    </source>
</evidence>
<evidence type="ECO:0000256" key="13">
    <source>
        <dbReference type="SAM" id="MobiDB-lite"/>
    </source>
</evidence>
<dbReference type="GO" id="GO:0005737">
    <property type="term" value="C:cytoplasm"/>
    <property type="evidence" value="ECO:0007669"/>
    <property type="project" value="UniProtKB-SubCell"/>
</dbReference>
<gene>
    <name evidence="15" type="ORF">ONE63_008223</name>
</gene>
<dbReference type="PROSITE" id="PS00028">
    <property type="entry name" value="ZINC_FINGER_C2H2_1"/>
    <property type="match status" value="1"/>
</dbReference>
<evidence type="ECO:0000256" key="5">
    <source>
        <dbReference type="ARBA" id="ARBA00022490"/>
    </source>
</evidence>
<keyword evidence="6" id="KW-0597">Phosphoprotein</keyword>
<dbReference type="Pfam" id="PF25447">
    <property type="entry name" value="RING_ZNF598"/>
    <property type="match status" value="1"/>
</dbReference>
<dbReference type="Proteomes" id="UP001075354">
    <property type="component" value="Chromosome 6"/>
</dbReference>
<evidence type="ECO:0000256" key="10">
    <source>
        <dbReference type="ARBA" id="ARBA00022833"/>
    </source>
</evidence>
<feature type="compositionally biased region" description="Basic and acidic residues" evidence="13">
    <location>
        <begin position="562"/>
        <end position="572"/>
    </location>
</feature>
<proteinExistence type="inferred from homology"/>
<feature type="compositionally biased region" description="Polar residues" evidence="13">
    <location>
        <begin position="396"/>
        <end position="414"/>
    </location>
</feature>
<feature type="compositionally biased region" description="Basic residues" evidence="13">
    <location>
        <begin position="581"/>
        <end position="590"/>
    </location>
</feature>
<comment type="subcellular location">
    <subcellularLocation>
        <location evidence="2">Cytoplasm</location>
    </subcellularLocation>
</comment>
<sequence>MSAVDNTCVVCFKNVDIFSIGVCDHPVCYECSTRMRVLCRQNECPICRQDLPKVIFTRNIRPYKEVATKSYPGDKEFKILFDGGPAQCAYEKLLQHGCHICRDAKAYQSFHLLKDHMRKKHELFYCDLCVDNLKIFSHERRVYNRQDLAHHRRKGDVDDKSHKGHPLCEFCDQRYMDNDELFRHLRKDHLFCHFCDADGLHQYYSAYDVLREHFKKEHFLCEEGTCYEEQFTSAFRSEIDLKAHKASSHSRSLGKQATKQARTLEVEFTLAPRRERLDRNFRGGERSTRRPASPLSSVCNHAGACNCFREEAIAKVEPAVRPPVVSNGEPRLNPNDFPSLGGGSSSSTIPTLVHSGNRGRGFVGGRPLSITDENFPALSDSAPTPSHKVWLSVNRASQDRPTSAPTNFSIQVNRKQPVPKAPQSGMQTLSSRNMKLRGPSQSGNSSDLGDFNFPALKPLDSFRGTSAEQWVSPQPAEAGQNQVRSKVNVLSSSEAAQIMSLKQNAQQVPRKPQFVIEEDFPSLGPSVSSSAAHVPQKKSSAKKASSVTIPMSSSWSQQGRDNSPDKSSDSEVHPSAASNTKSKKKKKKAKNSNAAEVERVQLDNKKVLAEQVVTNAGAETNKKKKKQKQSSQEEETTKDKLKSQISKVDGQENGNQGKPNVANRENQDPTPDVSLSMNVRKRSELQIESLHINENQSGTDDPTNRLLSILRGDSHSTKPSAQSSINPPPGFERSTESLSGPKSVPPPGFSVKVNSVVRPSSNQLTFTSSSGESYPILPSGSLNQFVQPPDFQRRNAALMARVIDTLKDSRRQEDFRQKSILFRQGQLSSTSYYKQCVELMGEKAFNDCFPEMLVLLPEIERQQDLLNVFKQFNEGKGPLPRFEVCASCCQILSPSDLRIHVSTHTLENHFPALSAGDSIQPSAWNRK</sequence>
<comment type="catalytic activity">
    <reaction evidence="1">
        <text>S-ubiquitinyl-[E2 ubiquitin-conjugating enzyme]-L-cysteine + [acceptor protein]-L-lysine = [E2 ubiquitin-conjugating enzyme]-L-cysteine + N(6)-ubiquitinyl-[acceptor protein]-L-lysine.</text>
        <dbReference type="EC" id="2.3.2.27"/>
    </reaction>
</comment>
<organism evidence="15 16">
    <name type="scientific">Megalurothrips usitatus</name>
    <name type="common">bean blossom thrips</name>
    <dbReference type="NCBI Taxonomy" id="439358"/>
    <lineage>
        <taxon>Eukaryota</taxon>
        <taxon>Metazoa</taxon>
        <taxon>Ecdysozoa</taxon>
        <taxon>Arthropoda</taxon>
        <taxon>Hexapoda</taxon>
        <taxon>Insecta</taxon>
        <taxon>Pterygota</taxon>
        <taxon>Neoptera</taxon>
        <taxon>Paraneoptera</taxon>
        <taxon>Thysanoptera</taxon>
        <taxon>Terebrantia</taxon>
        <taxon>Thripoidea</taxon>
        <taxon>Thripidae</taxon>
        <taxon>Megalurothrips</taxon>
    </lineage>
</organism>
<keyword evidence="8" id="KW-0479">Metal-binding</keyword>
<evidence type="ECO:0000256" key="7">
    <source>
        <dbReference type="ARBA" id="ARBA00022679"/>
    </source>
</evidence>
<dbReference type="InterPro" id="IPR013087">
    <property type="entry name" value="Znf_C2H2_type"/>
</dbReference>
<dbReference type="SUPFAM" id="SSF57850">
    <property type="entry name" value="RING/U-box"/>
    <property type="match status" value="1"/>
</dbReference>